<dbReference type="InterPro" id="IPR019835">
    <property type="entry name" value="SWIB_domain"/>
</dbReference>
<dbReference type="Pfam" id="PF02201">
    <property type="entry name" value="SWIB"/>
    <property type="match status" value="1"/>
</dbReference>
<dbReference type="AlphaFoldDB" id="A0A6C0KGB2"/>
<dbReference type="SUPFAM" id="SSF47592">
    <property type="entry name" value="SWIB/MDM2 domain"/>
    <property type="match status" value="1"/>
</dbReference>
<dbReference type="EMBL" id="MN740877">
    <property type="protein sequence ID" value="QHU16176.1"/>
    <property type="molecule type" value="Genomic_DNA"/>
</dbReference>
<feature type="region of interest" description="Disordered" evidence="1">
    <location>
        <begin position="1"/>
        <end position="33"/>
    </location>
</feature>
<reference evidence="3" key="1">
    <citation type="journal article" date="2020" name="Nature">
        <title>Giant virus diversity and host interactions through global metagenomics.</title>
        <authorList>
            <person name="Schulz F."/>
            <person name="Roux S."/>
            <person name="Paez-Espino D."/>
            <person name="Jungbluth S."/>
            <person name="Walsh D.A."/>
            <person name="Denef V.J."/>
            <person name="McMahon K.D."/>
            <person name="Konstantinidis K.T."/>
            <person name="Eloe-Fadrosh E.A."/>
            <person name="Kyrpides N.C."/>
            <person name="Woyke T."/>
        </authorList>
    </citation>
    <scope>NUCLEOTIDE SEQUENCE</scope>
    <source>
        <strain evidence="3">GVMAG-S-3300011013-78</strain>
    </source>
</reference>
<dbReference type="PANTHER" id="PTHR13844">
    <property type="entry name" value="SWI/SNF-RELATED MATRIX-ASSOCIATED ACTIN-DEPENDENT REGULATOR OF CHROMATIN SUBFAMILY D"/>
    <property type="match status" value="1"/>
</dbReference>
<sequence>MPRKEKKTATATATATETKTKTKAKAEPKIVAPAPEPVVEKNVEAPVVTKEVPEISLNGEFTSLLTQFSTMRVQMTQLAARVRTLQKRCDRELRTAAKASKKKKIKSGNRAPSGFVKPTQISGELATFLGKPKGTEMARTEVTREINQYIREHKLQDPSNGRRILPDPKLRKLLRLPKEDELTYFNLQRYMSPHFAKAGVPLTF</sequence>
<evidence type="ECO:0000259" key="2">
    <source>
        <dbReference type="PROSITE" id="PS51925"/>
    </source>
</evidence>
<feature type="domain" description="DM2" evidence="2">
    <location>
        <begin position="114"/>
        <end position="197"/>
    </location>
</feature>
<name>A0A6C0KGB2_9ZZZZ</name>
<dbReference type="CDD" id="cd10567">
    <property type="entry name" value="SWIB-MDM2_like"/>
    <property type="match status" value="1"/>
</dbReference>
<feature type="region of interest" description="Disordered" evidence="1">
    <location>
        <begin position="97"/>
        <end position="116"/>
    </location>
</feature>
<dbReference type="Gene3D" id="1.10.245.10">
    <property type="entry name" value="SWIB/MDM2 domain"/>
    <property type="match status" value="1"/>
</dbReference>
<evidence type="ECO:0000256" key="1">
    <source>
        <dbReference type="SAM" id="MobiDB-lite"/>
    </source>
</evidence>
<dbReference type="InterPro" id="IPR036885">
    <property type="entry name" value="SWIB_MDM2_dom_sf"/>
</dbReference>
<organism evidence="3">
    <name type="scientific">viral metagenome</name>
    <dbReference type="NCBI Taxonomy" id="1070528"/>
    <lineage>
        <taxon>unclassified sequences</taxon>
        <taxon>metagenomes</taxon>
        <taxon>organismal metagenomes</taxon>
    </lineage>
</organism>
<dbReference type="PROSITE" id="PS51925">
    <property type="entry name" value="SWIB_MDM2"/>
    <property type="match status" value="1"/>
</dbReference>
<proteinExistence type="predicted"/>
<feature type="compositionally biased region" description="Basic and acidic residues" evidence="1">
    <location>
        <begin position="18"/>
        <end position="28"/>
    </location>
</feature>
<dbReference type="SMART" id="SM00151">
    <property type="entry name" value="SWIB"/>
    <property type="match status" value="1"/>
</dbReference>
<protein>
    <recommendedName>
        <fullName evidence="2">DM2 domain-containing protein</fullName>
    </recommendedName>
</protein>
<accession>A0A6C0KGB2</accession>
<dbReference type="InterPro" id="IPR003121">
    <property type="entry name" value="SWIB_MDM2_domain"/>
</dbReference>
<evidence type="ECO:0000313" key="3">
    <source>
        <dbReference type="EMBL" id="QHU16176.1"/>
    </source>
</evidence>